<dbReference type="GeneTree" id="ENSGT00940000177278"/>
<dbReference type="InterPro" id="IPR016186">
    <property type="entry name" value="C-type_lectin-like/link_sf"/>
</dbReference>
<evidence type="ECO:0000259" key="1">
    <source>
        <dbReference type="PROSITE" id="PS50041"/>
    </source>
</evidence>
<keyword evidence="3" id="KW-1185">Reference proteome</keyword>
<feature type="domain" description="C-type lectin" evidence="1">
    <location>
        <begin position="45"/>
        <end position="157"/>
    </location>
</feature>
<dbReference type="InterPro" id="IPR001304">
    <property type="entry name" value="C-type_lectin-like"/>
</dbReference>
<dbReference type="Gene3D" id="3.10.100.10">
    <property type="entry name" value="Mannose-Binding Protein A, subunit A"/>
    <property type="match status" value="1"/>
</dbReference>
<dbReference type="SMART" id="SM00034">
    <property type="entry name" value="CLECT"/>
    <property type="match status" value="1"/>
</dbReference>
<protein>
    <recommendedName>
        <fullName evidence="1">C-type lectin domain-containing protein</fullName>
    </recommendedName>
</protein>
<dbReference type="PANTHER" id="PTHR45784:SF3">
    <property type="entry name" value="C-TYPE LECTIN DOMAIN FAMILY 4 MEMBER K-LIKE-RELATED"/>
    <property type="match status" value="1"/>
</dbReference>
<proteinExistence type="predicted"/>
<dbReference type="Ensembl" id="ENSMZET00005035442.1">
    <property type="protein sequence ID" value="ENSMZEP00005034240.1"/>
    <property type="gene ID" value="ENSMZEG00005025596.1"/>
</dbReference>
<reference evidence="2" key="2">
    <citation type="submission" date="2025-09" db="UniProtKB">
        <authorList>
            <consortium name="Ensembl"/>
        </authorList>
    </citation>
    <scope>IDENTIFICATION</scope>
</reference>
<reference evidence="2" key="1">
    <citation type="submission" date="2025-08" db="UniProtKB">
        <authorList>
            <consortium name="Ensembl"/>
        </authorList>
    </citation>
    <scope>IDENTIFICATION</scope>
</reference>
<evidence type="ECO:0000313" key="3">
    <source>
        <dbReference type="Proteomes" id="UP000265160"/>
    </source>
</evidence>
<dbReference type="PROSITE" id="PS50041">
    <property type="entry name" value="C_TYPE_LECTIN_2"/>
    <property type="match status" value="1"/>
</dbReference>
<evidence type="ECO:0000313" key="2">
    <source>
        <dbReference type="Ensembl" id="ENSMZEP00005034240.1"/>
    </source>
</evidence>
<dbReference type="Pfam" id="PF00059">
    <property type="entry name" value="Lectin_C"/>
    <property type="match status" value="1"/>
</dbReference>
<sequence>LASCSLRVFILASCSLRVFILVWSGLLRVFIPVWSCLDWSCAHRKDNKTLYLIKTSMNWTQAQSYCRYHHTDLASGLDQVDGEEMKALFIGGHMSVWMGLFRDSWRWSDGSNSSFRYWDMQLFNDEQSNKKCAMTLLNRSGKWSSDECDKEKPFFCYDGEFLSTCV</sequence>
<dbReference type="AlphaFoldDB" id="A0A3P9DHM4"/>
<accession>A0A3P9DHM4</accession>
<dbReference type="Proteomes" id="UP000265160">
    <property type="component" value="Unplaced"/>
</dbReference>
<organism evidence="2 3">
    <name type="scientific">Maylandia zebra</name>
    <name type="common">zebra mbuna</name>
    <dbReference type="NCBI Taxonomy" id="106582"/>
    <lineage>
        <taxon>Eukaryota</taxon>
        <taxon>Metazoa</taxon>
        <taxon>Chordata</taxon>
        <taxon>Craniata</taxon>
        <taxon>Vertebrata</taxon>
        <taxon>Euteleostomi</taxon>
        <taxon>Actinopterygii</taxon>
        <taxon>Neopterygii</taxon>
        <taxon>Teleostei</taxon>
        <taxon>Neoteleostei</taxon>
        <taxon>Acanthomorphata</taxon>
        <taxon>Ovalentaria</taxon>
        <taxon>Cichlomorphae</taxon>
        <taxon>Cichliformes</taxon>
        <taxon>Cichlidae</taxon>
        <taxon>African cichlids</taxon>
        <taxon>Pseudocrenilabrinae</taxon>
        <taxon>Haplochromini</taxon>
        <taxon>Maylandia</taxon>
        <taxon>Maylandia zebra complex</taxon>
    </lineage>
</organism>
<name>A0A3P9DHM4_9CICH</name>
<dbReference type="SUPFAM" id="SSF56436">
    <property type="entry name" value="C-type lectin-like"/>
    <property type="match status" value="1"/>
</dbReference>
<dbReference type="PANTHER" id="PTHR45784">
    <property type="entry name" value="C-TYPE LECTIN DOMAIN FAMILY 20 MEMBER A-RELATED"/>
    <property type="match status" value="1"/>
</dbReference>
<dbReference type="InterPro" id="IPR016187">
    <property type="entry name" value="CTDL_fold"/>
</dbReference>